<evidence type="ECO:0000313" key="2">
    <source>
        <dbReference type="Proteomes" id="UP001164250"/>
    </source>
</evidence>
<evidence type="ECO:0000313" key="1">
    <source>
        <dbReference type="EMBL" id="KAJ0085260.1"/>
    </source>
</evidence>
<comment type="caution">
    <text evidence="1">The sequence shown here is derived from an EMBL/GenBank/DDBJ whole genome shotgun (WGS) entry which is preliminary data.</text>
</comment>
<keyword evidence="2" id="KW-1185">Reference proteome</keyword>
<reference evidence="2" key="1">
    <citation type="journal article" date="2023" name="G3 (Bethesda)">
        <title>Genome assembly and association tests identify interacting loci associated with vigor, precocity, and sex in interspecific pistachio rootstocks.</title>
        <authorList>
            <person name="Palmer W."/>
            <person name="Jacygrad E."/>
            <person name="Sagayaradj S."/>
            <person name="Cavanaugh K."/>
            <person name="Han R."/>
            <person name="Bertier L."/>
            <person name="Beede B."/>
            <person name="Kafkas S."/>
            <person name="Golino D."/>
            <person name="Preece J."/>
            <person name="Michelmore R."/>
        </authorList>
    </citation>
    <scope>NUCLEOTIDE SEQUENCE [LARGE SCALE GENOMIC DNA]</scope>
</reference>
<gene>
    <name evidence="1" type="ORF">Patl1_08060</name>
</gene>
<protein>
    <submittedName>
        <fullName evidence="1">Uncharacterized protein</fullName>
    </submittedName>
</protein>
<sequence>MGSNGFDHPLQDSGKGEGVSRSKKLKKDVEQNDVADTSIKVDYLSSEEDSSAGSFDEEENQGTSSSKQPSVLEIFKARDWSVSSLTRRGMDHCTTAPITAYNNSLNDDDEIIYSRSMTEKKNVPRHDLKLDRLSEREKVQNYLHLTSFMPLLAHKSPNS</sequence>
<accession>A0ACC1AG63</accession>
<proteinExistence type="predicted"/>
<organism evidence="1 2">
    <name type="scientific">Pistacia atlantica</name>
    <dbReference type="NCBI Taxonomy" id="434234"/>
    <lineage>
        <taxon>Eukaryota</taxon>
        <taxon>Viridiplantae</taxon>
        <taxon>Streptophyta</taxon>
        <taxon>Embryophyta</taxon>
        <taxon>Tracheophyta</taxon>
        <taxon>Spermatophyta</taxon>
        <taxon>Magnoliopsida</taxon>
        <taxon>eudicotyledons</taxon>
        <taxon>Gunneridae</taxon>
        <taxon>Pentapetalae</taxon>
        <taxon>rosids</taxon>
        <taxon>malvids</taxon>
        <taxon>Sapindales</taxon>
        <taxon>Anacardiaceae</taxon>
        <taxon>Pistacia</taxon>
    </lineage>
</organism>
<name>A0ACC1AG63_9ROSI</name>
<dbReference type="Proteomes" id="UP001164250">
    <property type="component" value="Chromosome 10"/>
</dbReference>
<dbReference type="EMBL" id="CM047906">
    <property type="protein sequence ID" value="KAJ0085260.1"/>
    <property type="molecule type" value="Genomic_DNA"/>
</dbReference>